<keyword evidence="2" id="KW-1185">Reference proteome</keyword>
<evidence type="ECO:0000313" key="2">
    <source>
        <dbReference type="Proteomes" id="UP000216871"/>
    </source>
</evidence>
<comment type="caution">
    <text evidence="1">The sequence shown here is derived from an EMBL/GenBank/DDBJ whole genome shotgun (WGS) entry which is preliminary data.</text>
</comment>
<sequence length="162" mass="17204">MSKVSEQATVIVQIADFANIDQTGKGNILGVGGNIIPLGAAGMTPRFSVFAEIHIPAELCPCEVTVEYALRNDSNSVVSLPGPVPKPMRVASVLTIDAALNGLQLDQRNHIGAVKLNTLDFSNGLPLTPGNYYWEITLDGDNQRAVRRAFCVPKPAVPPVVG</sequence>
<reference evidence="1 2" key="1">
    <citation type="journal article" date="2017" name="BMC Genomics">
        <title>Comparative genomic and phylogenomic analyses of the Bifidobacteriaceae family.</title>
        <authorList>
            <person name="Lugli G.A."/>
            <person name="Milani C."/>
            <person name="Turroni F."/>
            <person name="Duranti S."/>
            <person name="Mancabelli L."/>
            <person name="Mangifesta M."/>
            <person name="Ferrario C."/>
            <person name="Modesto M."/>
            <person name="Mattarelli P."/>
            <person name="Jiri K."/>
            <person name="van Sinderen D."/>
            <person name="Ventura M."/>
        </authorList>
    </citation>
    <scope>NUCLEOTIDE SEQUENCE [LARGE SCALE GENOMIC DNA]</scope>
    <source>
        <strain evidence="1 2">DSM 100196</strain>
    </source>
</reference>
<proteinExistence type="predicted"/>
<dbReference type="AlphaFoldDB" id="A0A261FGM7"/>
<protein>
    <submittedName>
        <fullName evidence="1">Uncharacterized protein</fullName>
    </submittedName>
</protein>
<organism evidence="1 2">
    <name type="scientific">Bifidobacterium myosotis</name>
    <dbReference type="NCBI Taxonomy" id="1630166"/>
    <lineage>
        <taxon>Bacteria</taxon>
        <taxon>Bacillati</taxon>
        <taxon>Actinomycetota</taxon>
        <taxon>Actinomycetes</taxon>
        <taxon>Bifidobacteriales</taxon>
        <taxon>Bifidobacteriaceae</taxon>
        <taxon>Bifidobacterium</taxon>
    </lineage>
</organism>
<dbReference type="OrthoDB" id="5186627at2"/>
<accession>A0A261FGM7</accession>
<gene>
    <name evidence="1" type="ORF">BMYO_1678</name>
</gene>
<dbReference type="RefSeq" id="WP_094668101.1">
    <property type="nucleotide sequence ID" value="NZ_MWWW01000022.1"/>
</dbReference>
<evidence type="ECO:0000313" key="1">
    <source>
        <dbReference type="EMBL" id="OZG58155.1"/>
    </source>
</evidence>
<dbReference type="EMBL" id="MWWW01000022">
    <property type="protein sequence ID" value="OZG58155.1"/>
    <property type="molecule type" value="Genomic_DNA"/>
</dbReference>
<dbReference type="Proteomes" id="UP000216871">
    <property type="component" value="Unassembled WGS sequence"/>
</dbReference>
<name>A0A261FGM7_9BIFI</name>